<reference evidence="2" key="1">
    <citation type="journal article" date="2019" name="Int. J. Syst. Evol. Microbiol.">
        <title>The Global Catalogue of Microorganisms (GCM) 10K type strain sequencing project: providing services to taxonomists for standard genome sequencing and annotation.</title>
        <authorList>
            <consortium name="The Broad Institute Genomics Platform"/>
            <consortium name="The Broad Institute Genome Sequencing Center for Infectious Disease"/>
            <person name="Wu L."/>
            <person name="Ma J."/>
        </authorList>
    </citation>
    <scope>NUCLEOTIDE SEQUENCE [LARGE SCALE GENOMIC DNA]</scope>
    <source>
        <strain evidence="2">CCUG 57942</strain>
    </source>
</reference>
<protein>
    <submittedName>
        <fullName evidence="1">Uncharacterized protein</fullName>
    </submittedName>
</protein>
<comment type="caution">
    <text evidence="1">The sequence shown here is derived from an EMBL/GenBank/DDBJ whole genome shotgun (WGS) entry which is preliminary data.</text>
</comment>
<gene>
    <name evidence="1" type="ORF">ACFSW8_11680</name>
</gene>
<dbReference type="Proteomes" id="UP001597389">
    <property type="component" value="Unassembled WGS sequence"/>
</dbReference>
<evidence type="ECO:0000313" key="1">
    <source>
        <dbReference type="EMBL" id="MFD2159563.1"/>
    </source>
</evidence>
<name>A0ABW4ZCE9_9BACT</name>
<dbReference type="RefSeq" id="WP_377087653.1">
    <property type="nucleotide sequence ID" value="NZ_JBHSJL010000014.1"/>
</dbReference>
<organism evidence="1 2">
    <name type="scientific">Rubritalea tangerina</name>
    <dbReference type="NCBI Taxonomy" id="430798"/>
    <lineage>
        <taxon>Bacteria</taxon>
        <taxon>Pseudomonadati</taxon>
        <taxon>Verrucomicrobiota</taxon>
        <taxon>Verrucomicrobiia</taxon>
        <taxon>Verrucomicrobiales</taxon>
        <taxon>Rubritaleaceae</taxon>
        <taxon>Rubritalea</taxon>
    </lineage>
</organism>
<keyword evidence="2" id="KW-1185">Reference proteome</keyword>
<sequence>MVDSETIHTLLAEKAAGVERMRQRQLRVHARLAEFVEHNPDAMAQGLAKVRSQLARPLCAAREIYMEWEKILLTQPASAVANLLRDTSSSTEQLRSCAPFCLS</sequence>
<dbReference type="EMBL" id="JBHUJB010000047">
    <property type="protein sequence ID" value="MFD2159563.1"/>
    <property type="molecule type" value="Genomic_DNA"/>
</dbReference>
<accession>A0ABW4ZCE9</accession>
<evidence type="ECO:0000313" key="2">
    <source>
        <dbReference type="Proteomes" id="UP001597389"/>
    </source>
</evidence>
<proteinExistence type="predicted"/>